<dbReference type="GO" id="GO:0003950">
    <property type="term" value="F:NAD+ poly-ADP-ribosyltransferase activity"/>
    <property type="evidence" value="ECO:0007669"/>
    <property type="project" value="UniProtKB-UniRule"/>
</dbReference>
<name>A0A3L5TTZ0_MYTGA</name>
<evidence type="ECO:0000256" key="2">
    <source>
        <dbReference type="ARBA" id="ARBA00022676"/>
    </source>
</evidence>
<dbReference type="PROSITE" id="PS51154">
    <property type="entry name" value="MACRO"/>
    <property type="match status" value="1"/>
</dbReference>
<gene>
    <name evidence="9" type="ORF">AM593_08984</name>
</gene>
<dbReference type="EC" id="2.4.2.-" evidence="6"/>
<dbReference type="GO" id="GO:0010629">
    <property type="term" value="P:negative regulation of gene expression"/>
    <property type="evidence" value="ECO:0007669"/>
    <property type="project" value="TreeGrafter"/>
</dbReference>
<dbReference type="GO" id="GO:0005737">
    <property type="term" value="C:cytoplasm"/>
    <property type="evidence" value="ECO:0007669"/>
    <property type="project" value="TreeGrafter"/>
</dbReference>
<dbReference type="Gene3D" id="3.90.228.10">
    <property type="match status" value="1"/>
</dbReference>
<accession>A0A3L5TTZ0</accession>
<feature type="non-terminal residue" evidence="9">
    <location>
        <position position="261"/>
    </location>
</feature>
<evidence type="ECO:0000256" key="4">
    <source>
        <dbReference type="ARBA" id="ARBA00023027"/>
    </source>
</evidence>
<evidence type="ECO:0000259" key="7">
    <source>
        <dbReference type="PROSITE" id="PS51059"/>
    </source>
</evidence>
<dbReference type="PANTHER" id="PTHR14453">
    <property type="entry name" value="PARP/ZINC FINGER CCCH TYPE DOMAIN CONTAINING PROTEIN"/>
    <property type="match status" value="1"/>
</dbReference>
<evidence type="ECO:0000256" key="3">
    <source>
        <dbReference type="ARBA" id="ARBA00022679"/>
    </source>
</evidence>
<dbReference type="Gene3D" id="3.40.220.10">
    <property type="entry name" value="Leucine Aminopeptidase, subunit E, domain 1"/>
    <property type="match status" value="1"/>
</dbReference>
<dbReference type="GO" id="GO:0003714">
    <property type="term" value="F:transcription corepressor activity"/>
    <property type="evidence" value="ECO:0007669"/>
    <property type="project" value="TreeGrafter"/>
</dbReference>
<feature type="domain" description="Macro" evidence="8">
    <location>
        <begin position="1"/>
        <end position="81"/>
    </location>
</feature>
<keyword evidence="5" id="KW-0539">Nucleus</keyword>
<dbReference type="InterPro" id="IPR043472">
    <property type="entry name" value="Macro_dom-like"/>
</dbReference>
<dbReference type="SUPFAM" id="SSF56399">
    <property type="entry name" value="ADP-ribosylation"/>
    <property type="match status" value="1"/>
</dbReference>
<keyword evidence="3 6" id="KW-0808">Transferase</keyword>
<feature type="non-terminal residue" evidence="9">
    <location>
        <position position="1"/>
    </location>
</feature>
<dbReference type="InterPro" id="IPR002589">
    <property type="entry name" value="Macro_dom"/>
</dbReference>
<protein>
    <recommendedName>
        <fullName evidence="6">Poly [ADP-ribose] polymerase</fullName>
        <shortName evidence="6">PARP</shortName>
        <ecNumber evidence="6">2.4.2.-</ecNumber>
    </recommendedName>
</protein>
<dbReference type="InterPro" id="IPR052056">
    <property type="entry name" value="Mono-ARTD/PARP"/>
</dbReference>
<keyword evidence="10" id="KW-1185">Reference proteome</keyword>
<keyword evidence="4 6" id="KW-0520">NAD</keyword>
<evidence type="ECO:0000259" key="8">
    <source>
        <dbReference type="PROSITE" id="PS51154"/>
    </source>
</evidence>
<evidence type="ECO:0000313" key="10">
    <source>
        <dbReference type="Proteomes" id="UP000266721"/>
    </source>
</evidence>
<evidence type="ECO:0000256" key="6">
    <source>
        <dbReference type="RuleBase" id="RU362114"/>
    </source>
</evidence>
<feature type="domain" description="PARP catalytic" evidence="7">
    <location>
        <begin position="109"/>
        <end position="261"/>
    </location>
</feature>
<dbReference type="InterPro" id="IPR012317">
    <property type="entry name" value="Poly(ADP-ribose)pol_cat_dom"/>
</dbReference>
<comment type="subcellular location">
    <subcellularLocation>
        <location evidence="1">Nucleus</location>
    </subcellularLocation>
</comment>
<evidence type="ECO:0000256" key="5">
    <source>
        <dbReference type="ARBA" id="ARBA00023242"/>
    </source>
</evidence>
<dbReference type="AlphaFoldDB" id="A0A3L5TTZ0"/>
<dbReference type="Proteomes" id="UP000266721">
    <property type="component" value="Unassembled WGS sequence"/>
</dbReference>
<dbReference type="SMR" id="A0A3L5TTZ0"/>
<dbReference type="EMBL" id="KV583104">
    <property type="protein sequence ID" value="OPL33417.1"/>
    <property type="molecule type" value="Genomic_DNA"/>
</dbReference>
<dbReference type="SUPFAM" id="SSF52949">
    <property type="entry name" value="Macro domain-like"/>
    <property type="match status" value="1"/>
</dbReference>
<dbReference type="Pfam" id="PF01661">
    <property type="entry name" value="Macro"/>
    <property type="match status" value="1"/>
</dbReference>
<dbReference type="GO" id="GO:0005634">
    <property type="term" value="C:nucleus"/>
    <property type="evidence" value="ECO:0007669"/>
    <property type="project" value="UniProtKB-SubCell"/>
</dbReference>
<comment type="caution">
    <text evidence="9">The sequence shown here is derived from an EMBL/GenBank/DDBJ whole genome shotgun (WGS) entry which is preliminary data.</text>
</comment>
<dbReference type="Pfam" id="PF00644">
    <property type="entry name" value="PARP"/>
    <property type="match status" value="1"/>
</dbReference>
<keyword evidence="2 6" id="KW-0328">Glycosyltransferase</keyword>
<evidence type="ECO:0000256" key="1">
    <source>
        <dbReference type="ARBA" id="ARBA00004123"/>
    </source>
</evidence>
<evidence type="ECO:0000313" key="9">
    <source>
        <dbReference type="EMBL" id="OPL33417.1"/>
    </source>
</evidence>
<dbReference type="PANTHER" id="PTHR14453:SF67">
    <property type="entry name" value="POLY [ADP-RIBOSE] POLYMERASE"/>
    <property type="match status" value="1"/>
</dbReference>
<sequence>LHTFVTKCHTEANKYGSESIAFPALGTGILKFPSDIAASIFIRAIKDFVHKHPRTSISDIRVVVYGGMNCQQAEQFRARIFFPWLFQKEEQRLTFVINTMKTLGRLPIGVISRAIKQLRTGFQCREPIIISSLNQTKEFQTTAEVVSVMRNENLKLYEEYFQECQRLYSRAIATGPCKSLANTPGSRGPSLTMQYANRQIANLLDSDLNEVYLFHGTKKDRVNVLLHNGFDLRLAAMNFKSLWLGAGVYAAEEANLSAQYT</sequence>
<dbReference type="PROSITE" id="PS51059">
    <property type="entry name" value="PARP_CATALYTIC"/>
    <property type="match status" value="1"/>
</dbReference>
<reference evidence="9 10" key="1">
    <citation type="journal article" date="2016" name="PLoS ONE">
        <title>A First Insight into the Genome of the Filter-Feeder Mussel Mytilus galloprovincialis.</title>
        <authorList>
            <person name="Murgarella M."/>
            <person name="Puiu D."/>
            <person name="Novoa B."/>
            <person name="Figueras A."/>
            <person name="Posada D."/>
            <person name="Canchaya C."/>
        </authorList>
    </citation>
    <scope>NUCLEOTIDE SEQUENCE [LARGE SCALE GENOMIC DNA]</scope>
    <source>
        <tissue evidence="9">Muscle</tissue>
    </source>
</reference>
<proteinExistence type="predicted"/>
<organism evidence="9 10">
    <name type="scientific">Mytilus galloprovincialis</name>
    <name type="common">Mediterranean mussel</name>
    <dbReference type="NCBI Taxonomy" id="29158"/>
    <lineage>
        <taxon>Eukaryota</taxon>
        <taxon>Metazoa</taxon>
        <taxon>Spiralia</taxon>
        <taxon>Lophotrochozoa</taxon>
        <taxon>Mollusca</taxon>
        <taxon>Bivalvia</taxon>
        <taxon>Autobranchia</taxon>
        <taxon>Pteriomorphia</taxon>
        <taxon>Mytilida</taxon>
        <taxon>Mytiloidea</taxon>
        <taxon>Mytilidae</taxon>
        <taxon>Mytilinae</taxon>
        <taxon>Mytilus</taxon>
    </lineage>
</organism>